<evidence type="ECO:0000256" key="5">
    <source>
        <dbReference type="ARBA" id="ARBA00022989"/>
    </source>
</evidence>
<dbReference type="InterPro" id="IPR036458">
    <property type="entry name" value="Na:dicarbo_symporter_sf"/>
</dbReference>
<evidence type="ECO:0000256" key="4">
    <source>
        <dbReference type="ARBA" id="ARBA00022692"/>
    </source>
</evidence>
<dbReference type="PANTHER" id="PTHR42865">
    <property type="entry name" value="PROTON/GLUTAMATE-ASPARTATE SYMPORTER"/>
    <property type="match status" value="1"/>
</dbReference>
<keyword evidence="3" id="KW-1003">Cell membrane</keyword>
<feature type="transmembrane region" description="Helical" evidence="7">
    <location>
        <begin position="121"/>
        <end position="139"/>
    </location>
</feature>
<sequence length="166" mass="17784">MQQLIPAYVFAFGCSSSMATLPVAVTVIHQTRKVTRSTAQLIMCLGTPTNMNAAGLYHPLMVVFMAHMGGLEAALTAPKLVILFFISLVGSMGTAPVPNAGLVMLVTVWKTVFPDEPLPHAFVYVVAMDFLLGRVRVMVNVNGNMIATRILANGIDDASTDEEAQC</sequence>
<comment type="caution">
    <text evidence="7">Lacks conserved residue(s) required for the propagation of feature annotation.</text>
</comment>
<feature type="transmembrane region" description="Helical" evidence="7">
    <location>
        <begin position="7"/>
        <end position="28"/>
    </location>
</feature>
<dbReference type="GO" id="GO:0005886">
    <property type="term" value="C:plasma membrane"/>
    <property type="evidence" value="ECO:0007669"/>
    <property type="project" value="UniProtKB-SubCell"/>
</dbReference>
<evidence type="ECO:0000256" key="2">
    <source>
        <dbReference type="ARBA" id="ARBA00022448"/>
    </source>
</evidence>
<evidence type="ECO:0000313" key="8">
    <source>
        <dbReference type="EMBL" id="OQR91475.1"/>
    </source>
</evidence>
<protein>
    <recommendedName>
        <fullName evidence="7">Amino acid transporter</fullName>
    </recommendedName>
</protein>
<keyword evidence="4 7" id="KW-0812">Transmembrane</keyword>
<comment type="similarity">
    <text evidence="7">Belongs to the dicarboxylate/amino acid:cation symporter (DAACS) (TC 2.A.23) family.</text>
</comment>
<evidence type="ECO:0000256" key="7">
    <source>
        <dbReference type="RuleBase" id="RU361216"/>
    </source>
</evidence>
<dbReference type="Proteomes" id="UP000243579">
    <property type="component" value="Unassembled WGS sequence"/>
</dbReference>
<gene>
    <name evidence="8" type="ORF">ACHHYP_04666</name>
</gene>
<proteinExistence type="inferred from homology"/>
<dbReference type="PANTHER" id="PTHR42865:SF7">
    <property type="entry name" value="PROTON_GLUTAMATE-ASPARTATE SYMPORTER"/>
    <property type="match status" value="1"/>
</dbReference>
<keyword evidence="7" id="KW-0769">Symport</keyword>
<dbReference type="STRING" id="1202772.A0A1V9Z0F2"/>
<accession>A0A1V9Z0F2</accession>
<feature type="transmembrane region" description="Helical" evidence="7">
    <location>
        <begin position="82"/>
        <end position="109"/>
    </location>
</feature>
<dbReference type="OrthoDB" id="76899at2759"/>
<evidence type="ECO:0000256" key="1">
    <source>
        <dbReference type="ARBA" id="ARBA00004651"/>
    </source>
</evidence>
<organism evidence="8 9">
    <name type="scientific">Achlya hypogyna</name>
    <name type="common">Oomycete</name>
    <name type="synonym">Protoachlya hypogyna</name>
    <dbReference type="NCBI Taxonomy" id="1202772"/>
    <lineage>
        <taxon>Eukaryota</taxon>
        <taxon>Sar</taxon>
        <taxon>Stramenopiles</taxon>
        <taxon>Oomycota</taxon>
        <taxon>Saprolegniomycetes</taxon>
        <taxon>Saprolegniales</taxon>
        <taxon>Achlyaceae</taxon>
        <taxon>Achlya</taxon>
    </lineage>
</organism>
<dbReference type="GO" id="GO:0015293">
    <property type="term" value="F:symporter activity"/>
    <property type="evidence" value="ECO:0007669"/>
    <property type="project" value="UniProtKB-UniRule"/>
</dbReference>
<dbReference type="InterPro" id="IPR001991">
    <property type="entry name" value="Na-dicarboxylate_symporter"/>
</dbReference>
<evidence type="ECO:0000313" key="9">
    <source>
        <dbReference type="Proteomes" id="UP000243579"/>
    </source>
</evidence>
<comment type="caution">
    <text evidence="8">The sequence shown here is derived from an EMBL/GenBank/DDBJ whole genome shotgun (WGS) entry which is preliminary data.</text>
</comment>
<evidence type="ECO:0000256" key="6">
    <source>
        <dbReference type="ARBA" id="ARBA00023136"/>
    </source>
</evidence>
<keyword evidence="5 7" id="KW-1133">Transmembrane helix</keyword>
<keyword evidence="6 7" id="KW-0472">Membrane</keyword>
<keyword evidence="9" id="KW-1185">Reference proteome</keyword>
<evidence type="ECO:0000256" key="3">
    <source>
        <dbReference type="ARBA" id="ARBA00022475"/>
    </source>
</evidence>
<dbReference type="Gene3D" id="1.10.3860.10">
    <property type="entry name" value="Sodium:dicarboxylate symporter"/>
    <property type="match status" value="1"/>
</dbReference>
<dbReference type="SUPFAM" id="SSF118215">
    <property type="entry name" value="Proton glutamate symport protein"/>
    <property type="match status" value="1"/>
</dbReference>
<keyword evidence="2 7" id="KW-0813">Transport</keyword>
<dbReference type="AlphaFoldDB" id="A0A1V9Z0F2"/>
<dbReference type="EMBL" id="JNBR01000526">
    <property type="protein sequence ID" value="OQR91475.1"/>
    <property type="molecule type" value="Genomic_DNA"/>
</dbReference>
<comment type="subcellular location">
    <subcellularLocation>
        <location evidence="1">Cell membrane</location>
        <topology evidence="1">Multi-pass membrane protein</topology>
    </subcellularLocation>
    <subcellularLocation>
        <location evidence="7">Membrane</location>
        <topology evidence="7">Multi-pass membrane protein</topology>
    </subcellularLocation>
</comment>
<dbReference type="Pfam" id="PF00375">
    <property type="entry name" value="SDF"/>
    <property type="match status" value="1"/>
</dbReference>
<reference evidence="8 9" key="1">
    <citation type="journal article" date="2014" name="Genome Biol. Evol.">
        <title>The secreted proteins of Achlya hypogyna and Thraustotheca clavata identify the ancestral oomycete secretome and reveal gene acquisitions by horizontal gene transfer.</title>
        <authorList>
            <person name="Misner I."/>
            <person name="Blouin N."/>
            <person name="Leonard G."/>
            <person name="Richards T.A."/>
            <person name="Lane C.E."/>
        </authorList>
    </citation>
    <scope>NUCLEOTIDE SEQUENCE [LARGE SCALE GENOMIC DNA]</scope>
    <source>
        <strain evidence="8 9">ATCC 48635</strain>
    </source>
</reference>
<feature type="transmembrane region" description="Helical" evidence="7">
    <location>
        <begin position="56"/>
        <end position="75"/>
    </location>
</feature>
<name>A0A1V9Z0F2_ACHHY</name>